<dbReference type="GO" id="GO:0009279">
    <property type="term" value="C:cell outer membrane"/>
    <property type="evidence" value="ECO:0007669"/>
    <property type="project" value="UniProtKB-SubCell"/>
</dbReference>
<dbReference type="FunFam" id="2.60.40.1120:FF:000003">
    <property type="entry name" value="Outer membrane protein Omp121"/>
    <property type="match status" value="1"/>
</dbReference>
<keyword evidence="1" id="KW-0813">Transport</keyword>
<dbReference type="SUPFAM" id="SSF49464">
    <property type="entry name" value="Carboxypeptidase regulatory domain-like"/>
    <property type="match status" value="1"/>
</dbReference>
<organism evidence="3 4">
    <name type="scientific">Bacteroides ovatus</name>
    <dbReference type="NCBI Taxonomy" id="28116"/>
    <lineage>
        <taxon>Bacteria</taxon>
        <taxon>Pseudomonadati</taxon>
        <taxon>Bacteroidota</taxon>
        <taxon>Bacteroidia</taxon>
        <taxon>Bacteroidales</taxon>
        <taxon>Bacteroidaceae</taxon>
        <taxon>Bacteroides</taxon>
    </lineage>
</organism>
<keyword evidence="1" id="KW-0998">Cell outer membrane</keyword>
<gene>
    <name evidence="3" type="ORF">F3D71_13200</name>
</gene>
<dbReference type="PROSITE" id="PS52016">
    <property type="entry name" value="TONB_DEPENDENT_REC_3"/>
    <property type="match status" value="1"/>
</dbReference>
<name>A0A5M5C1X9_BACOV</name>
<dbReference type="Gene3D" id="2.170.130.10">
    <property type="entry name" value="TonB-dependent receptor, plug domain"/>
    <property type="match status" value="1"/>
</dbReference>
<keyword evidence="1" id="KW-1134">Transmembrane beta strand</keyword>
<protein>
    <submittedName>
        <fullName evidence="3">TonB-dependent receptor plug domain-containing protein</fullName>
    </submittedName>
</protein>
<evidence type="ECO:0000259" key="2">
    <source>
        <dbReference type="Pfam" id="PF07715"/>
    </source>
</evidence>
<evidence type="ECO:0000313" key="3">
    <source>
        <dbReference type="EMBL" id="KAA3951302.1"/>
    </source>
</evidence>
<dbReference type="InterPro" id="IPR039426">
    <property type="entry name" value="TonB-dep_rcpt-like"/>
</dbReference>
<dbReference type="EMBL" id="VWLE01000173">
    <property type="protein sequence ID" value="KAA3951302.1"/>
    <property type="molecule type" value="Genomic_DNA"/>
</dbReference>
<dbReference type="Gene3D" id="2.60.40.1120">
    <property type="entry name" value="Carboxypeptidase-like, regulatory domain"/>
    <property type="match status" value="1"/>
</dbReference>
<dbReference type="InterPro" id="IPR008969">
    <property type="entry name" value="CarboxyPept-like_regulatory"/>
</dbReference>
<dbReference type="Pfam" id="PF07715">
    <property type="entry name" value="Plug"/>
    <property type="match status" value="1"/>
</dbReference>
<proteinExistence type="inferred from homology"/>
<comment type="subcellular location">
    <subcellularLocation>
        <location evidence="1">Cell outer membrane</location>
        <topology evidence="1">Multi-pass membrane protein</topology>
    </subcellularLocation>
</comment>
<keyword evidence="1" id="KW-0812">Transmembrane</keyword>
<keyword evidence="3" id="KW-0675">Receptor</keyword>
<dbReference type="Proteomes" id="UP000323717">
    <property type="component" value="Unassembled WGS sequence"/>
</dbReference>
<dbReference type="Pfam" id="PF13715">
    <property type="entry name" value="CarbopepD_reg_2"/>
    <property type="match status" value="1"/>
</dbReference>
<dbReference type="AlphaFoldDB" id="A0A5M5C1X9"/>
<evidence type="ECO:0000256" key="1">
    <source>
        <dbReference type="PROSITE-ProRule" id="PRU01360"/>
    </source>
</evidence>
<comment type="similarity">
    <text evidence="1">Belongs to the TonB-dependent receptor family.</text>
</comment>
<comment type="caution">
    <text evidence="3">The sequence shown here is derived from an EMBL/GenBank/DDBJ whole genome shotgun (WGS) entry which is preliminary data.</text>
</comment>
<keyword evidence="1" id="KW-0472">Membrane</keyword>
<dbReference type="SUPFAM" id="SSF56935">
    <property type="entry name" value="Porins"/>
    <property type="match status" value="1"/>
</dbReference>
<dbReference type="InterPro" id="IPR012910">
    <property type="entry name" value="Plug_dom"/>
</dbReference>
<feature type="domain" description="TonB-dependent receptor plug" evidence="2">
    <location>
        <begin position="110"/>
        <end position="184"/>
    </location>
</feature>
<reference evidence="3 4" key="1">
    <citation type="journal article" date="2019" name="Nat. Med.">
        <title>A library of human gut bacterial isolates paired with longitudinal multiomics data enables mechanistic microbiome research.</title>
        <authorList>
            <person name="Poyet M."/>
            <person name="Groussin M."/>
            <person name="Gibbons S.M."/>
            <person name="Avila-Pacheco J."/>
            <person name="Jiang X."/>
            <person name="Kearney S.M."/>
            <person name="Perrotta A.R."/>
            <person name="Berdy B."/>
            <person name="Zhao S."/>
            <person name="Lieberman T.D."/>
            <person name="Swanson P.K."/>
            <person name="Smith M."/>
            <person name="Roesemann S."/>
            <person name="Alexander J.E."/>
            <person name="Rich S.A."/>
            <person name="Livny J."/>
            <person name="Vlamakis H."/>
            <person name="Clish C."/>
            <person name="Bullock K."/>
            <person name="Deik A."/>
            <person name="Scott J."/>
            <person name="Pierce K.A."/>
            <person name="Xavier R.J."/>
            <person name="Alm E.J."/>
        </authorList>
    </citation>
    <scope>NUCLEOTIDE SEQUENCE [LARGE SCALE GENOMIC DNA]</scope>
    <source>
        <strain evidence="3 4">BIOML-A163</strain>
    </source>
</reference>
<evidence type="ECO:0000313" key="4">
    <source>
        <dbReference type="Proteomes" id="UP000323717"/>
    </source>
</evidence>
<dbReference type="InterPro" id="IPR037066">
    <property type="entry name" value="Plug_dom_sf"/>
</dbReference>
<accession>A0A5M5C1X9</accession>
<feature type="non-terminal residue" evidence="3">
    <location>
        <position position="190"/>
    </location>
</feature>
<sequence length="190" mass="19882">MLSSIGLILFSVSFVLAQVLVKGTVKDNLGEGVPGASVQVKGTSQGTITDLDGKFAFNVPNKNSILVISFIGYVTVEMKVDTQKPMVITLKEDTKTLDEVVVVGYQEIRKKDLTGSVAKASMAELLSTPTASFGETLGGRIAGVNVSSGEGMPGGQMNIVIRGNNSLTQDNSPLYVIDGFPVEDPSIAAA</sequence>